<evidence type="ECO:0000256" key="2">
    <source>
        <dbReference type="ARBA" id="ARBA00022729"/>
    </source>
</evidence>
<evidence type="ECO:0000256" key="6">
    <source>
        <dbReference type="RuleBase" id="RU361144"/>
    </source>
</evidence>
<protein>
    <recommendedName>
        <fullName evidence="6">Angiotensin-converting enzyme</fullName>
        <ecNumber evidence="6">3.4.-.-</ecNumber>
    </recommendedName>
</protein>
<keyword evidence="3" id="KW-1015">Disulfide bond</keyword>
<organism evidence="7 8">
    <name type="scientific">Orchesella dallaii</name>
    <dbReference type="NCBI Taxonomy" id="48710"/>
    <lineage>
        <taxon>Eukaryota</taxon>
        <taxon>Metazoa</taxon>
        <taxon>Ecdysozoa</taxon>
        <taxon>Arthropoda</taxon>
        <taxon>Hexapoda</taxon>
        <taxon>Collembola</taxon>
        <taxon>Entomobryomorpha</taxon>
        <taxon>Entomobryoidea</taxon>
        <taxon>Orchesellidae</taxon>
        <taxon>Orchesellinae</taxon>
        <taxon>Orchesella</taxon>
    </lineage>
</organism>
<keyword evidence="6" id="KW-0862">Zinc</keyword>
<keyword evidence="6" id="KW-0121">Carboxypeptidase</keyword>
<evidence type="ECO:0000313" key="8">
    <source>
        <dbReference type="Proteomes" id="UP001642540"/>
    </source>
</evidence>
<sequence length="280" mass="31995">MLCDDDFVCDRRRYPSYHTLAFHVPCVPYWTWTTGCGCEQEKTVIHFVSQSNREGANDGFHEAIGELMSMCVSTPKHLYNIGLLDRLLQDNETTINFLFQKALTSISTLPFHYIQDLWRWKAFRGDYPDETMWNDEYWKLSEELVGIHPPIPRTSEDLDCPSLFHIAQDADMVRYFVRTILQFQFAESLCKAAGQEGPVYECDFGGSTKAGERLAAMLQLGASKPWPDALETLTGGRTMDTTAMRKYFEPLEKWLKATNKANGDTPGWTVKGLYKAKVDS</sequence>
<dbReference type="PRINTS" id="PR00791">
    <property type="entry name" value="PEPDIPTASEA"/>
</dbReference>
<evidence type="ECO:0000256" key="1">
    <source>
        <dbReference type="ARBA" id="ARBA00008139"/>
    </source>
</evidence>
<keyword evidence="6" id="KW-0645">Protease</keyword>
<dbReference type="SUPFAM" id="SSF55486">
    <property type="entry name" value="Metalloproteases ('zincins'), catalytic domain"/>
    <property type="match status" value="1"/>
</dbReference>
<dbReference type="EC" id="3.4.-.-" evidence="6"/>
<comment type="caution">
    <text evidence="7">The sequence shown here is derived from an EMBL/GenBank/DDBJ whole genome shotgun (WGS) entry which is preliminary data.</text>
</comment>
<dbReference type="PANTHER" id="PTHR10514">
    <property type="entry name" value="ANGIOTENSIN-CONVERTING ENZYME"/>
    <property type="match status" value="1"/>
</dbReference>
<dbReference type="InterPro" id="IPR001548">
    <property type="entry name" value="Peptidase_M2"/>
</dbReference>
<evidence type="ECO:0000256" key="4">
    <source>
        <dbReference type="ARBA" id="ARBA00023180"/>
    </source>
</evidence>
<dbReference type="Proteomes" id="UP001642540">
    <property type="component" value="Unassembled WGS sequence"/>
</dbReference>
<gene>
    <name evidence="7" type="ORF">ODALV1_LOCUS14471</name>
</gene>
<keyword evidence="6" id="KW-0378">Hydrolase</keyword>
<keyword evidence="2" id="KW-0732">Signal</keyword>
<proteinExistence type="inferred from homology"/>
<comment type="cofactor">
    <cofactor evidence="6">
        <name>Zn(2+)</name>
        <dbReference type="ChEBI" id="CHEBI:29105"/>
    </cofactor>
    <text evidence="6">Binds 1 zinc ion per subunit.</text>
</comment>
<name>A0ABP1QWF5_9HEXA</name>
<evidence type="ECO:0000313" key="7">
    <source>
        <dbReference type="EMBL" id="CAL8110834.1"/>
    </source>
</evidence>
<keyword evidence="8" id="KW-1185">Reference proteome</keyword>
<comment type="caution">
    <text evidence="5">Lacks conserved residue(s) required for the propagation of feature annotation.</text>
</comment>
<keyword evidence="6" id="KW-0479">Metal-binding</keyword>
<dbReference type="PROSITE" id="PS52011">
    <property type="entry name" value="PEPTIDASE_M2"/>
    <property type="match status" value="1"/>
</dbReference>
<accession>A0ABP1QWF5</accession>
<dbReference type="PANTHER" id="PTHR10514:SF24">
    <property type="entry name" value="ANGIOTENSIN-CONVERTING ENZYME 2"/>
    <property type="match status" value="1"/>
</dbReference>
<keyword evidence="6" id="KW-0482">Metalloprotease</keyword>
<evidence type="ECO:0000256" key="3">
    <source>
        <dbReference type="ARBA" id="ARBA00023157"/>
    </source>
</evidence>
<comment type="similarity">
    <text evidence="1 5 6">Belongs to the peptidase M2 family.</text>
</comment>
<reference evidence="7 8" key="1">
    <citation type="submission" date="2024-08" db="EMBL/GenBank/DDBJ databases">
        <authorList>
            <person name="Cucini C."/>
            <person name="Frati F."/>
        </authorList>
    </citation>
    <scope>NUCLEOTIDE SEQUENCE [LARGE SCALE GENOMIC DNA]</scope>
</reference>
<dbReference type="Pfam" id="PF01401">
    <property type="entry name" value="Peptidase_M2"/>
    <property type="match status" value="1"/>
</dbReference>
<dbReference type="EMBL" id="CAXLJM020000046">
    <property type="protein sequence ID" value="CAL8110834.1"/>
    <property type="molecule type" value="Genomic_DNA"/>
</dbReference>
<keyword evidence="4 6" id="KW-0325">Glycoprotein</keyword>
<evidence type="ECO:0000256" key="5">
    <source>
        <dbReference type="PROSITE-ProRule" id="PRU01355"/>
    </source>
</evidence>